<keyword evidence="1" id="KW-1133">Transmembrane helix</keyword>
<keyword evidence="3" id="KW-1185">Reference proteome</keyword>
<dbReference type="Proteomes" id="UP000770717">
    <property type="component" value="Unassembled WGS sequence"/>
</dbReference>
<name>A0A8J6BMP5_ELECQ</name>
<keyword evidence="1" id="KW-0812">Transmembrane</keyword>
<feature type="transmembrane region" description="Helical" evidence="1">
    <location>
        <begin position="26"/>
        <end position="45"/>
    </location>
</feature>
<dbReference type="EMBL" id="WNTK01007893">
    <property type="protein sequence ID" value="KAG9463138.1"/>
    <property type="molecule type" value="Genomic_DNA"/>
</dbReference>
<evidence type="ECO:0000313" key="3">
    <source>
        <dbReference type="Proteomes" id="UP000770717"/>
    </source>
</evidence>
<evidence type="ECO:0000256" key="1">
    <source>
        <dbReference type="SAM" id="Phobius"/>
    </source>
</evidence>
<evidence type="ECO:0000313" key="2">
    <source>
        <dbReference type="EMBL" id="KAG9463138.1"/>
    </source>
</evidence>
<organism evidence="2 3">
    <name type="scientific">Eleutherodactylus coqui</name>
    <name type="common">Puerto Rican coqui</name>
    <dbReference type="NCBI Taxonomy" id="57060"/>
    <lineage>
        <taxon>Eukaryota</taxon>
        <taxon>Metazoa</taxon>
        <taxon>Chordata</taxon>
        <taxon>Craniata</taxon>
        <taxon>Vertebrata</taxon>
        <taxon>Euteleostomi</taxon>
        <taxon>Amphibia</taxon>
        <taxon>Batrachia</taxon>
        <taxon>Anura</taxon>
        <taxon>Neobatrachia</taxon>
        <taxon>Hyloidea</taxon>
        <taxon>Eleutherodactylidae</taxon>
        <taxon>Eleutherodactylinae</taxon>
        <taxon>Eleutherodactylus</taxon>
        <taxon>Eleutherodactylus</taxon>
    </lineage>
</organism>
<sequence>MQQAAILSGSRPDCHSPFTVILGGHILFPSMTWIAEIILWLFVIIQSSQNNICDQCLLRGQMEAPSWLPSAARSTISLYSVNLMVR</sequence>
<gene>
    <name evidence="2" type="ORF">GDO78_022318</name>
</gene>
<keyword evidence="1" id="KW-0472">Membrane</keyword>
<reference evidence="2" key="1">
    <citation type="thesis" date="2020" institute="ProQuest LLC" country="789 East Eisenhower Parkway, Ann Arbor, MI, USA">
        <title>Comparative Genomics and Chromosome Evolution.</title>
        <authorList>
            <person name="Mudd A.B."/>
        </authorList>
    </citation>
    <scope>NUCLEOTIDE SEQUENCE</scope>
    <source>
        <strain evidence="2">HN-11 Male</strain>
        <tissue evidence="2">Kidney and liver</tissue>
    </source>
</reference>
<proteinExistence type="predicted"/>
<dbReference type="AlphaFoldDB" id="A0A8J6BMP5"/>
<accession>A0A8J6BMP5</accession>
<protein>
    <submittedName>
        <fullName evidence="2">Uncharacterized protein</fullName>
    </submittedName>
</protein>
<comment type="caution">
    <text evidence="2">The sequence shown here is derived from an EMBL/GenBank/DDBJ whole genome shotgun (WGS) entry which is preliminary data.</text>
</comment>